<feature type="region of interest" description="Disordered" evidence="1">
    <location>
        <begin position="54"/>
        <end position="121"/>
    </location>
</feature>
<feature type="compositionally biased region" description="Acidic residues" evidence="1">
    <location>
        <begin position="95"/>
        <end position="117"/>
    </location>
</feature>
<protein>
    <submittedName>
        <fullName evidence="2">Uncharacterized protein</fullName>
    </submittedName>
</protein>
<dbReference type="Proteomes" id="UP000738359">
    <property type="component" value="Unassembled WGS sequence"/>
</dbReference>
<reference evidence="2" key="1">
    <citation type="journal article" date="2020" name="Fungal Divers.">
        <title>Resolving the Mortierellaceae phylogeny through synthesis of multi-gene phylogenetics and phylogenomics.</title>
        <authorList>
            <person name="Vandepol N."/>
            <person name="Liber J."/>
            <person name="Desiro A."/>
            <person name="Na H."/>
            <person name="Kennedy M."/>
            <person name="Barry K."/>
            <person name="Grigoriev I.V."/>
            <person name="Miller A.N."/>
            <person name="O'Donnell K."/>
            <person name="Stajich J.E."/>
            <person name="Bonito G."/>
        </authorList>
    </citation>
    <scope>NUCLEOTIDE SEQUENCE</scope>
    <source>
        <strain evidence="2">CK1249</strain>
    </source>
</reference>
<evidence type="ECO:0000313" key="3">
    <source>
        <dbReference type="Proteomes" id="UP000738359"/>
    </source>
</evidence>
<feature type="non-terminal residue" evidence="2">
    <location>
        <position position="593"/>
    </location>
</feature>
<organism evidence="2 3">
    <name type="scientific">Mortierella alpina</name>
    <name type="common">Oleaginous fungus</name>
    <name type="synonym">Mortierella renispora</name>
    <dbReference type="NCBI Taxonomy" id="64518"/>
    <lineage>
        <taxon>Eukaryota</taxon>
        <taxon>Fungi</taxon>
        <taxon>Fungi incertae sedis</taxon>
        <taxon>Mucoromycota</taxon>
        <taxon>Mortierellomycotina</taxon>
        <taxon>Mortierellomycetes</taxon>
        <taxon>Mortierellales</taxon>
        <taxon>Mortierellaceae</taxon>
        <taxon>Mortierella</taxon>
    </lineage>
</organism>
<dbReference type="EMBL" id="JAAAHY010001055">
    <property type="protein sequence ID" value="KAF9953275.1"/>
    <property type="molecule type" value="Genomic_DNA"/>
</dbReference>
<feature type="compositionally biased region" description="Basic and acidic residues" evidence="1">
    <location>
        <begin position="295"/>
        <end position="323"/>
    </location>
</feature>
<comment type="caution">
    <text evidence="2">The sequence shown here is derived from an EMBL/GenBank/DDBJ whole genome shotgun (WGS) entry which is preliminary data.</text>
</comment>
<dbReference type="OrthoDB" id="2425693at2759"/>
<name>A0A9P6IY34_MORAP</name>
<sequence length="593" mass="66433">MKASVSSSHRTSRFARLLPVQRLLTAGVIALILSAALMPAESLPTALHPYPRADPLPSSVSSSIPVPTVKPKQIPVQPIKGKGPPKKGNDNGDNNNDDTNDDEEDEEDEEEEEEEEADHYVKTRKLDFKILNPAPHDVWTSGTLESLSWVDTNLPDETTFDVALIPVDKETNPDALKLTRRPVLRYIAAPERFSDILVPYDLISQEQLLKEQEGEGGNTNQDLANITMVSTNSTALPTTNARNSTTATATTNKVLLQRSVFPIVIRKDHALDWRKASQLPPILSSETSFMAAEGSADRGAEEEVLEKKDSEGTHLEDHDHEHEENEDEDTVENTSTLTGEKAQDQNQDHNRKTQDSHGNTEEEQIEDEDEINKATPTGKELEENEDEDESTDHSAMHMGDEHEHNEQGEAGEDEHSHGHGNDPIHRHMDDPNHFQSEEDLELWNAHADDPGYNPPVPVRDAGTLKITHWIDNKERFFVGAPYVLAWDFPESGKGLDGTVNVYVEDALTAKRYDIAAAEMLSDIQFMYLRPTPIMMSADPRRRIFLRARVELDLFKEGKIERYTGFSKAFWWLVAAAVCQFPDPEKTIGLQALQ</sequence>
<evidence type="ECO:0000313" key="2">
    <source>
        <dbReference type="EMBL" id="KAF9953275.1"/>
    </source>
</evidence>
<feature type="compositionally biased region" description="Basic and acidic residues" evidence="1">
    <location>
        <begin position="341"/>
        <end position="360"/>
    </location>
</feature>
<evidence type="ECO:0000256" key="1">
    <source>
        <dbReference type="SAM" id="MobiDB-lite"/>
    </source>
</evidence>
<accession>A0A9P6IY34</accession>
<gene>
    <name evidence="2" type="ORF">BGZ70_000308</name>
</gene>
<dbReference type="AlphaFoldDB" id="A0A9P6IY34"/>
<feature type="compositionally biased region" description="Low complexity" evidence="1">
    <location>
        <begin position="55"/>
        <end position="71"/>
    </location>
</feature>
<feature type="compositionally biased region" description="Acidic residues" evidence="1">
    <location>
        <begin position="361"/>
        <end position="370"/>
    </location>
</feature>
<feature type="compositionally biased region" description="Basic and acidic residues" evidence="1">
    <location>
        <begin position="391"/>
        <end position="432"/>
    </location>
</feature>
<proteinExistence type="predicted"/>
<keyword evidence="3" id="KW-1185">Reference proteome</keyword>
<feature type="region of interest" description="Disordered" evidence="1">
    <location>
        <begin position="287"/>
        <end position="432"/>
    </location>
</feature>